<dbReference type="InterPro" id="IPR027417">
    <property type="entry name" value="P-loop_NTPase"/>
</dbReference>
<dbReference type="InterPro" id="IPR050764">
    <property type="entry name" value="CbbQ/NirQ/NorQ/GpvN"/>
</dbReference>
<evidence type="ECO:0000313" key="3">
    <source>
        <dbReference type="Proteomes" id="UP000185911"/>
    </source>
</evidence>
<dbReference type="PANTHER" id="PTHR42759:SF1">
    <property type="entry name" value="MAGNESIUM-CHELATASE SUBUNIT CHLD"/>
    <property type="match status" value="1"/>
</dbReference>
<organism evidence="2 3">
    <name type="scientific">Rhodoferax antarcticus ANT.BR</name>
    <dbReference type="NCBI Taxonomy" id="1111071"/>
    <lineage>
        <taxon>Bacteria</taxon>
        <taxon>Pseudomonadati</taxon>
        <taxon>Pseudomonadota</taxon>
        <taxon>Betaproteobacteria</taxon>
        <taxon>Burkholderiales</taxon>
        <taxon>Comamonadaceae</taxon>
        <taxon>Rhodoferax</taxon>
    </lineage>
</organism>
<dbReference type="InterPro" id="IPR025662">
    <property type="entry name" value="Sigma_54_int_dom_ATP-bd_1"/>
</dbReference>
<dbReference type="RefSeq" id="WP_075588229.1">
    <property type="nucleotide sequence ID" value="NZ_MSYM01000020.1"/>
</dbReference>
<dbReference type="CDD" id="cd00009">
    <property type="entry name" value="AAA"/>
    <property type="match status" value="1"/>
</dbReference>
<accession>A0A1Q8Y962</accession>
<dbReference type="PANTHER" id="PTHR42759">
    <property type="entry name" value="MOXR FAMILY PROTEIN"/>
    <property type="match status" value="1"/>
</dbReference>
<protein>
    <submittedName>
        <fullName evidence="2">ATPase</fullName>
    </submittedName>
</protein>
<sequence length="330" mass="36092">MAVIYKNFGYGDDLFGFARFPDAVRENSRFPVLEGLSEYVPERDRAYVFRKEHLKTIQYWTHGAEKNILLQGETGTGKTTLIEQVAARLNWPVFAVGCHGGMEFQEFIGRVTLLPDGSTGWADGPLIAAMRLGGILLLDEMNFLPPEVAGGLNTALQAKVYTIPETGELVKAHQNFRIGATGNAIDGVGKGSYKGTQKQNIALLSRFTLGIRVKYMSVNDEVAMMTGKAPGIHPKVANYLAEIADMARKAASEGALTSPLSPRETISSAQRLTSYSGNLTEEPALQAQCKGMLPCLEMTFLFRWGPDDRTEFIRAANSVANRLGLPITLE</sequence>
<feature type="domain" description="AAA+ ATPase" evidence="1">
    <location>
        <begin position="64"/>
        <end position="217"/>
    </location>
</feature>
<gene>
    <name evidence="2" type="ORF">BLL52_4191</name>
</gene>
<dbReference type="Pfam" id="PF07728">
    <property type="entry name" value="AAA_5"/>
    <property type="match status" value="1"/>
</dbReference>
<dbReference type="Gene3D" id="3.40.50.300">
    <property type="entry name" value="P-loop containing nucleotide triphosphate hydrolases"/>
    <property type="match status" value="1"/>
</dbReference>
<dbReference type="PROSITE" id="PS00675">
    <property type="entry name" value="SIGMA54_INTERACT_1"/>
    <property type="match status" value="1"/>
</dbReference>
<dbReference type="EMBL" id="MSYM01000020">
    <property type="protein sequence ID" value="OLP04592.1"/>
    <property type="molecule type" value="Genomic_DNA"/>
</dbReference>
<dbReference type="InterPro" id="IPR011704">
    <property type="entry name" value="ATPase_dyneun-rel_AAA"/>
</dbReference>
<reference evidence="2 3" key="1">
    <citation type="submission" date="2017-01" db="EMBL/GenBank/DDBJ databases">
        <title>Genome sequence of Rhodoferax antarcticus ANT.BR, a psychrophilic purple nonsulfur bacterium from an Antarctic microbial mat.</title>
        <authorList>
            <person name="Baker J."/>
            <person name="Riester C."/>
            <person name="Skinner B."/>
            <person name="Newell A."/>
            <person name="Swingley W."/>
            <person name="Madigan M."/>
            <person name="Jung D."/>
            <person name="Asao M."/>
            <person name="Chen M."/>
            <person name="Loughlin P."/>
            <person name="Pan H."/>
            <person name="Lin S."/>
            <person name="Li N."/>
            <person name="Shaw J."/>
            <person name="Prado M."/>
            <person name="Sherman C."/>
            <person name="Li X."/>
            <person name="Tang J."/>
            <person name="Blankenship R."/>
            <person name="Zhao T."/>
            <person name="Touchman J."/>
            <person name="Sattley M."/>
        </authorList>
    </citation>
    <scope>NUCLEOTIDE SEQUENCE [LARGE SCALE GENOMIC DNA]</scope>
    <source>
        <strain evidence="2 3">ANT.BR</strain>
    </source>
</reference>
<proteinExistence type="predicted"/>
<keyword evidence="3" id="KW-1185">Reference proteome</keyword>
<dbReference type="GO" id="GO:0005524">
    <property type="term" value="F:ATP binding"/>
    <property type="evidence" value="ECO:0007669"/>
    <property type="project" value="InterPro"/>
</dbReference>
<dbReference type="GO" id="GO:0016887">
    <property type="term" value="F:ATP hydrolysis activity"/>
    <property type="evidence" value="ECO:0007669"/>
    <property type="project" value="InterPro"/>
</dbReference>
<comment type="caution">
    <text evidence="2">The sequence shown here is derived from an EMBL/GenBank/DDBJ whole genome shotgun (WGS) entry which is preliminary data.</text>
</comment>
<dbReference type="SMART" id="SM00382">
    <property type="entry name" value="AAA"/>
    <property type="match status" value="1"/>
</dbReference>
<dbReference type="Proteomes" id="UP000185911">
    <property type="component" value="Unassembled WGS sequence"/>
</dbReference>
<dbReference type="AlphaFoldDB" id="A0A1Q8Y962"/>
<evidence type="ECO:0000259" key="1">
    <source>
        <dbReference type="SMART" id="SM00382"/>
    </source>
</evidence>
<evidence type="ECO:0000313" key="2">
    <source>
        <dbReference type="EMBL" id="OLP04592.1"/>
    </source>
</evidence>
<name>A0A1Q8Y962_9BURK</name>
<dbReference type="InterPro" id="IPR003593">
    <property type="entry name" value="AAA+_ATPase"/>
</dbReference>
<dbReference type="SUPFAM" id="SSF52540">
    <property type="entry name" value="P-loop containing nucleoside triphosphate hydrolases"/>
    <property type="match status" value="1"/>
</dbReference>